<dbReference type="InterPro" id="IPR018827">
    <property type="entry name" value="YTP1_C"/>
</dbReference>
<feature type="transmembrane region" description="Helical" evidence="2">
    <location>
        <begin position="230"/>
        <end position="247"/>
    </location>
</feature>
<feature type="transmembrane region" description="Helical" evidence="2">
    <location>
        <begin position="366"/>
        <end position="389"/>
    </location>
</feature>
<evidence type="ECO:0000313" key="5">
    <source>
        <dbReference type="Proteomes" id="UP000716291"/>
    </source>
</evidence>
<feature type="compositionally biased region" description="Low complexity" evidence="1">
    <location>
        <begin position="499"/>
        <end position="513"/>
    </location>
</feature>
<name>A0A9P6XK06_RHIOR</name>
<feature type="transmembrane region" description="Helical" evidence="2">
    <location>
        <begin position="74"/>
        <end position="96"/>
    </location>
</feature>
<feature type="transmembrane region" description="Helical" evidence="2">
    <location>
        <begin position="50"/>
        <end position="68"/>
    </location>
</feature>
<feature type="transmembrane region" description="Helical" evidence="2">
    <location>
        <begin position="171"/>
        <end position="193"/>
    </location>
</feature>
<evidence type="ECO:0000256" key="2">
    <source>
        <dbReference type="SAM" id="Phobius"/>
    </source>
</evidence>
<accession>A0A9P6XK06</accession>
<keyword evidence="5" id="KW-1185">Reference proteome</keyword>
<sequence>MESSYIHSFPIHVLFKQPIVITHLVSMVIAFLGCYPLLLTRQLRKRKRLVIYATCLFASTGFISGYFIQTKQDTASLVLHIIEFILLCLAITQLVLKTKWVELVLGWLTLIVAYCYLVTSALVFTESCSSDLKAQCFMPLAMGTGFLIYGSLILLHLLAVIKLPRPATPEYYESVIITLWGFIALTLPGTPILGTEWKAINVGLLWFAGGIFSISLSVQTWTPAIRERNIINCLIVCFTGKAIISGLRQNEDDDYTTKIHVMLGYILMVGSVSRMIQIVFRKSPSENLPRRMLQEHNLIQGEELDTEEDDLDNKQKRCRHQSIFASVTLVSGLLSSILSISAGILFMGANVGWIGYMRYYVEDPSLYINIILALSFLWSAYIFGLCTIYRKLKSRNRALSQYEYLELSNTPSLPTTENDSSHPPSMVITTNHTQNTLLQSPPVFSPIDLISHRSNEDHHHEKTIKPSEYRAKRRSLLFQSPTQKCGDEMTNYDRRSWVSSSGSSFSSGPSSPSFEHKPIRDSLNELIMDDEEERRRSVHKTNSGKRKERQLKQ</sequence>
<keyword evidence="2" id="KW-1133">Transmembrane helix</keyword>
<dbReference type="Pfam" id="PF10355">
    <property type="entry name" value="Ytp1"/>
    <property type="match status" value="1"/>
</dbReference>
<organism evidence="4 5">
    <name type="scientific">Rhizopus oryzae</name>
    <name type="common">Mucormycosis agent</name>
    <name type="synonym">Rhizopus arrhizus var. delemar</name>
    <dbReference type="NCBI Taxonomy" id="64495"/>
    <lineage>
        <taxon>Eukaryota</taxon>
        <taxon>Fungi</taxon>
        <taxon>Fungi incertae sedis</taxon>
        <taxon>Mucoromycota</taxon>
        <taxon>Mucoromycotina</taxon>
        <taxon>Mucoromycetes</taxon>
        <taxon>Mucorales</taxon>
        <taxon>Mucorineae</taxon>
        <taxon>Rhizopodaceae</taxon>
        <taxon>Rhizopus</taxon>
    </lineage>
</organism>
<dbReference type="PANTHER" id="PTHR31685">
    <property type="entry name" value="INTEGRAL MEMBRANE PROTEIN (AFU_ORTHOLOGUE AFUA_6G12730)-RELATED"/>
    <property type="match status" value="1"/>
</dbReference>
<protein>
    <recommendedName>
        <fullName evidence="3">Protein YTP1-like C-terminal domain-containing protein</fullName>
    </recommendedName>
</protein>
<feature type="transmembrane region" description="Helical" evidence="2">
    <location>
        <begin position="137"/>
        <end position="159"/>
    </location>
</feature>
<keyword evidence="2" id="KW-0812">Transmembrane</keyword>
<evidence type="ECO:0000259" key="3">
    <source>
        <dbReference type="Pfam" id="PF10355"/>
    </source>
</evidence>
<feature type="transmembrane region" description="Helical" evidence="2">
    <location>
        <begin position="259"/>
        <end position="280"/>
    </location>
</feature>
<keyword evidence="2" id="KW-0472">Membrane</keyword>
<reference evidence="4" key="1">
    <citation type="journal article" date="2020" name="Microb. Genom.">
        <title>Genetic diversity of clinical and environmental Mucorales isolates obtained from an investigation of mucormycosis cases among solid organ transplant recipients.</title>
        <authorList>
            <person name="Nguyen M.H."/>
            <person name="Kaul D."/>
            <person name="Muto C."/>
            <person name="Cheng S.J."/>
            <person name="Richter R.A."/>
            <person name="Bruno V.M."/>
            <person name="Liu G."/>
            <person name="Beyhan S."/>
            <person name="Sundermann A.J."/>
            <person name="Mounaud S."/>
            <person name="Pasculle A.W."/>
            <person name="Nierman W.C."/>
            <person name="Driscoll E."/>
            <person name="Cumbie R."/>
            <person name="Clancy C.J."/>
            <person name="Dupont C.L."/>
        </authorList>
    </citation>
    <scope>NUCLEOTIDE SEQUENCE</scope>
    <source>
        <strain evidence="4">GL11</strain>
    </source>
</reference>
<feature type="transmembrane region" description="Helical" evidence="2">
    <location>
        <begin position="20"/>
        <end position="38"/>
    </location>
</feature>
<dbReference type="Proteomes" id="UP000716291">
    <property type="component" value="Unassembled WGS sequence"/>
</dbReference>
<feature type="compositionally biased region" description="Basic and acidic residues" evidence="1">
    <location>
        <begin position="514"/>
        <end position="523"/>
    </location>
</feature>
<evidence type="ECO:0000313" key="4">
    <source>
        <dbReference type="EMBL" id="KAG1315482.1"/>
    </source>
</evidence>
<proteinExistence type="predicted"/>
<feature type="transmembrane region" description="Helical" evidence="2">
    <location>
        <begin position="103"/>
        <end position="125"/>
    </location>
</feature>
<dbReference type="OrthoDB" id="4469696at2759"/>
<feature type="transmembrane region" description="Helical" evidence="2">
    <location>
        <begin position="323"/>
        <end position="346"/>
    </location>
</feature>
<feature type="compositionally biased region" description="Basic residues" evidence="1">
    <location>
        <begin position="536"/>
        <end position="553"/>
    </location>
</feature>
<comment type="caution">
    <text evidence="4">The sequence shown here is derived from an EMBL/GenBank/DDBJ whole genome shotgun (WGS) entry which is preliminary data.</text>
</comment>
<gene>
    <name evidence="4" type="ORF">G6F64_000633</name>
</gene>
<feature type="region of interest" description="Disordered" evidence="1">
    <location>
        <begin position="497"/>
        <end position="553"/>
    </location>
</feature>
<dbReference type="AlphaFoldDB" id="A0A9P6XK06"/>
<feature type="domain" description="Protein YTP1-like C-terminal" evidence="3">
    <location>
        <begin position="113"/>
        <end position="389"/>
    </location>
</feature>
<evidence type="ECO:0000256" key="1">
    <source>
        <dbReference type="SAM" id="MobiDB-lite"/>
    </source>
</evidence>
<dbReference type="PANTHER" id="PTHR31685:SF2">
    <property type="entry name" value="PROTEIN YTP1"/>
    <property type="match status" value="1"/>
</dbReference>
<feature type="transmembrane region" description="Helical" evidence="2">
    <location>
        <begin position="199"/>
        <end position="218"/>
    </location>
</feature>
<dbReference type="EMBL" id="JAANQT010000040">
    <property type="protein sequence ID" value="KAG1315482.1"/>
    <property type="molecule type" value="Genomic_DNA"/>
</dbReference>